<evidence type="ECO:0000313" key="6">
    <source>
        <dbReference type="Proteomes" id="UP001154282"/>
    </source>
</evidence>
<dbReference type="Gene3D" id="1.20.930.20">
    <property type="entry name" value="Adaptor protein Cbl, N-terminal domain"/>
    <property type="match status" value="1"/>
</dbReference>
<dbReference type="FunFam" id="1.25.10.10:FF:000476">
    <property type="entry name" value="Armadillo repeat only 2"/>
    <property type="match status" value="1"/>
</dbReference>
<evidence type="ECO:0000256" key="1">
    <source>
        <dbReference type="ARBA" id="ARBA00022737"/>
    </source>
</evidence>
<feature type="compositionally biased region" description="Basic residues" evidence="3">
    <location>
        <begin position="352"/>
        <end position="365"/>
    </location>
</feature>
<keyword evidence="1" id="KW-0677">Repeat</keyword>
<reference evidence="5" key="1">
    <citation type="submission" date="2022-08" db="EMBL/GenBank/DDBJ databases">
        <authorList>
            <person name="Gutierrez-Valencia J."/>
        </authorList>
    </citation>
    <scope>NUCLEOTIDE SEQUENCE</scope>
</reference>
<evidence type="ECO:0000259" key="4">
    <source>
        <dbReference type="Pfam" id="PF25055"/>
    </source>
</evidence>
<dbReference type="Pfam" id="PF00514">
    <property type="entry name" value="Arm"/>
    <property type="match status" value="2"/>
</dbReference>
<proteinExistence type="predicted"/>
<dbReference type="EMBL" id="CAMGYJ010000007">
    <property type="protein sequence ID" value="CAI0445209.1"/>
    <property type="molecule type" value="Genomic_DNA"/>
</dbReference>
<keyword evidence="2" id="KW-0175">Coiled coil</keyword>
<protein>
    <recommendedName>
        <fullName evidence="4">DUF7792 domain-containing protein</fullName>
    </recommendedName>
</protein>
<dbReference type="InterPro" id="IPR011989">
    <property type="entry name" value="ARM-like"/>
</dbReference>
<gene>
    <name evidence="5" type="ORF">LITE_LOCUS28474</name>
</gene>
<evidence type="ECO:0000256" key="2">
    <source>
        <dbReference type="SAM" id="Coils"/>
    </source>
</evidence>
<dbReference type="FunFam" id="1.25.10.10:FF:000543">
    <property type="entry name" value="Armadillo repeat only 2"/>
    <property type="match status" value="1"/>
</dbReference>
<dbReference type="SMART" id="SM00185">
    <property type="entry name" value="ARM"/>
    <property type="match status" value="5"/>
</dbReference>
<dbReference type="GO" id="GO:0007166">
    <property type="term" value="P:cell surface receptor signaling pathway"/>
    <property type="evidence" value="ECO:0007669"/>
    <property type="project" value="InterPro"/>
</dbReference>
<feature type="region of interest" description="Disordered" evidence="3">
    <location>
        <begin position="350"/>
        <end position="377"/>
    </location>
</feature>
<dbReference type="Gene3D" id="1.25.10.10">
    <property type="entry name" value="Leucine-rich Repeat Variant"/>
    <property type="match status" value="2"/>
</dbReference>
<dbReference type="Pfam" id="PF25055">
    <property type="entry name" value="DUF7792"/>
    <property type="match status" value="1"/>
</dbReference>
<dbReference type="Proteomes" id="UP001154282">
    <property type="component" value="Unassembled WGS sequence"/>
</dbReference>
<dbReference type="AlphaFoldDB" id="A0AAV0MEN0"/>
<dbReference type="PANTHER" id="PTHR46168:SF8">
    <property type="entry name" value="ARMADILLO REPEAT ONLY 1"/>
    <property type="match status" value="1"/>
</dbReference>
<dbReference type="InterPro" id="IPR036537">
    <property type="entry name" value="Adaptor_Cbl_N_dom_sf"/>
</dbReference>
<comment type="caution">
    <text evidence="5">The sequence shown here is derived from an EMBL/GenBank/DDBJ whole genome shotgun (WGS) entry which is preliminary data.</text>
</comment>
<feature type="coiled-coil region" evidence="2">
    <location>
        <begin position="19"/>
        <end position="56"/>
    </location>
</feature>
<organism evidence="5 6">
    <name type="scientific">Linum tenue</name>
    <dbReference type="NCBI Taxonomy" id="586396"/>
    <lineage>
        <taxon>Eukaryota</taxon>
        <taxon>Viridiplantae</taxon>
        <taxon>Streptophyta</taxon>
        <taxon>Embryophyta</taxon>
        <taxon>Tracheophyta</taxon>
        <taxon>Spermatophyta</taxon>
        <taxon>Magnoliopsida</taxon>
        <taxon>eudicotyledons</taxon>
        <taxon>Gunneridae</taxon>
        <taxon>Pentapetalae</taxon>
        <taxon>rosids</taxon>
        <taxon>fabids</taxon>
        <taxon>Malpighiales</taxon>
        <taxon>Linaceae</taxon>
        <taxon>Linum</taxon>
    </lineage>
</organism>
<name>A0AAV0MEN0_9ROSI</name>
<dbReference type="InterPro" id="IPR056694">
    <property type="entry name" value="DUF7792"/>
</dbReference>
<accession>A0AAV0MEN0</accession>
<evidence type="ECO:0000313" key="5">
    <source>
        <dbReference type="EMBL" id="CAI0445209.1"/>
    </source>
</evidence>
<feature type="domain" description="DUF7792" evidence="4">
    <location>
        <begin position="6"/>
        <end position="122"/>
    </location>
</feature>
<dbReference type="InterPro" id="IPR016024">
    <property type="entry name" value="ARM-type_fold"/>
</dbReference>
<evidence type="ECO:0000256" key="3">
    <source>
        <dbReference type="SAM" id="MobiDB-lite"/>
    </source>
</evidence>
<dbReference type="FunFam" id="1.20.930.20:FF:000006">
    <property type="entry name" value="Armadillo repeat only 4"/>
    <property type="match status" value="1"/>
</dbReference>
<dbReference type="PANTHER" id="PTHR46168">
    <property type="entry name" value="ARMADILLO REPEAT ONLY 4"/>
    <property type="match status" value="1"/>
</dbReference>
<keyword evidence="6" id="KW-1185">Reference proteome</keyword>
<dbReference type="InterPro" id="IPR000225">
    <property type="entry name" value="Armadillo"/>
</dbReference>
<sequence>MADIVKEILARPIQLADHVTKAADEAQSFKQDCQELKSKTEKLATLLRQAARASNDLYERPTRRIIDDTEQVLDKALTLVIKCRATGIMKRMFTIIPATAFRKLSVQLENSIGDVSWLLRVSASADDRDDEYLGLPPIAANEPILCLIWEQIAILYTGSSEERSDAAASLVSLARDNDRYGRLIIEEGGVPPLLKLAKEGKMEGQENAARAIGLLGRDPDSVEQIVNAGVCNVFAKILKEGHMKVQSVVAWAVSELAAHHPKCQDHFAQNNIIRFLVSHLAFETVQEHSKYTIVNMNKQNSIHSVLVASNSQNSHDRESEEDLTVPKIAHPMNNQTPSQMQNVVTSTLGKNHNGKHHRHHQHHRVQLSGTSIKKREQEDPATKANMKAMAARALWQLARGNVTICRSITESRALLCFAILLEKGAEEVQSYSAMALMEITTVAEQHADLRRSAFKPTSPSARAVVDQLLKVIEIAESDLLVPCIRAIGNLARTFRATETRMVGPLVKLLDEREPEVMVEATVALNKFASTENFLCVNHSKAIIAAGGTKHLIQLVYFGEQMIQIPSLIMLCYITMNCPDSEVLANEEVLIVLEWSMKQGHLVENVTIQGLLPEAKSRLELYQSRGSRGFH</sequence>
<dbReference type="SUPFAM" id="SSF48371">
    <property type="entry name" value="ARM repeat"/>
    <property type="match status" value="1"/>
</dbReference>